<proteinExistence type="predicted"/>
<organism evidence="2 3">
    <name type="scientific">Metarhizium robertsii</name>
    <dbReference type="NCBI Taxonomy" id="568076"/>
    <lineage>
        <taxon>Eukaryota</taxon>
        <taxon>Fungi</taxon>
        <taxon>Dikarya</taxon>
        <taxon>Ascomycota</taxon>
        <taxon>Pezizomycotina</taxon>
        <taxon>Sordariomycetes</taxon>
        <taxon>Hypocreomycetidae</taxon>
        <taxon>Hypocreales</taxon>
        <taxon>Clavicipitaceae</taxon>
        <taxon>Metarhizium</taxon>
    </lineage>
</organism>
<dbReference type="EMBL" id="JELW01000024">
    <property type="protein sequence ID" value="EXU98652.1"/>
    <property type="molecule type" value="Genomic_DNA"/>
</dbReference>
<feature type="compositionally biased region" description="Polar residues" evidence="1">
    <location>
        <begin position="148"/>
        <end position="161"/>
    </location>
</feature>
<comment type="caution">
    <text evidence="2">The sequence shown here is derived from an EMBL/GenBank/DDBJ whole genome shotgun (WGS) entry which is preliminary data.</text>
</comment>
<name>A0A0A1USH5_9HYPO</name>
<gene>
    <name evidence="2" type="ORF">X797_008127</name>
</gene>
<evidence type="ECO:0000313" key="3">
    <source>
        <dbReference type="Proteomes" id="UP000030151"/>
    </source>
</evidence>
<evidence type="ECO:0000313" key="2">
    <source>
        <dbReference type="EMBL" id="EXU98652.1"/>
    </source>
</evidence>
<feature type="compositionally biased region" description="Polar residues" evidence="1">
    <location>
        <begin position="53"/>
        <end position="76"/>
    </location>
</feature>
<dbReference type="HOGENOM" id="CLU_829197_0_0_1"/>
<feature type="region of interest" description="Disordered" evidence="1">
    <location>
        <begin position="120"/>
        <end position="161"/>
    </location>
</feature>
<protein>
    <submittedName>
        <fullName evidence="2">Uncharacterized protein</fullName>
    </submittedName>
</protein>
<accession>A0A0A1USH5</accession>
<feature type="region of interest" description="Disordered" evidence="1">
    <location>
        <begin position="44"/>
        <end position="87"/>
    </location>
</feature>
<dbReference type="Proteomes" id="UP000030151">
    <property type="component" value="Unassembled WGS sequence"/>
</dbReference>
<evidence type="ECO:0000256" key="1">
    <source>
        <dbReference type="SAM" id="MobiDB-lite"/>
    </source>
</evidence>
<sequence length="335" mass="36602">MNFGGLVLQASRAIILSVLTQLRSEMKWLIYSSTTSLCRAAARKEQALDRSPPRTTSFAQTATTSGTTNYLSNTTVDADENREDGTRDIPDLSQLALEDHAAHSSLYSACAPGPDNSCWPTPGLGSLPPSSRSTSDDDSPLPLPDDGNTQQPTLDGSSPPDNSIYQTRCLVFTSKKVFLQLLALHPTSSILIMPHIIKFSRNSSGWLAIALRLRLCHIGCRRARGGSYTLAESAVSAVTLAGTQYTSSYDPSKSFHQCSDFLGDCSNKPLSFRKTHVELLHTLLEISHRWDVDSIWIGAKTLGALKSPNDTTFYSAFSPLPRLITPLIKWSNHMD</sequence>
<reference evidence="2 3" key="1">
    <citation type="submission" date="2014-02" db="EMBL/GenBank/DDBJ databases">
        <title>The genome sequence of the entomopathogenic fungus Metarhizium robertsii ARSEF 2575.</title>
        <authorList>
            <person name="Giuliano Garisto Donzelli B."/>
            <person name="Roe B.A."/>
            <person name="Macmil S.L."/>
            <person name="Krasnoff S.B."/>
            <person name="Gibson D.M."/>
        </authorList>
    </citation>
    <scope>NUCLEOTIDE SEQUENCE [LARGE SCALE GENOMIC DNA]</scope>
    <source>
        <strain evidence="2 3">ARSEF 2575</strain>
    </source>
</reference>
<feature type="compositionally biased region" description="Low complexity" evidence="1">
    <location>
        <begin position="120"/>
        <end position="133"/>
    </location>
</feature>
<dbReference type="AlphaFoldDB" id="A0A0A1USH5"/>